<accession>A0A0E1VSJ6</accession>
<dbReference type="EMBL" id="CM000833">
    <property type="protein sequence ID" value="EET03064.1"/>
    <property type="molecule type" value="Genomic_DNA"/>
</dbReference>
<organism evidence="1">
    <name type="scientific">Burkholderia pseudomallei 1710a</name>
    <dbReference type="NCBI Taxonomy" id="320371"/>
    <lineage>
        <taxon>Bacteria</taxon>
        <taxon>Pseudomonadati</taxon>
        <taxon>Pseudomonadota</taxon>
        <taxon>Betaproteobacteria</taxon>
        <taxon>Burkholderiales</taxon>
        <taxon>Burkholderiaceae</taxon>
        <taxon>Burkholderia</taxon>
        <taxon>pseudomallei group</taxon>
    </lineage>
</organism>
<name>A0A0E1VSJ6_BURPE</name>
<gene>
    <name evidence="1" type="ORF">BURPS1710A_A2604</name>
</gene>
<sequence>MKTALGHGPSALDNAVGSREIKSLAAFSAEAIEVRIAIKRRPTH</sequence>
<evidence type="ECO:0000313" key="1">
    <source>
        <dbReference type="EMBL" id="EET03064.1"/>
    </source>
</evidence>
<dbReference type="Proteomes" id="UP000001812">
    <property type="component" value="Chromosome II"/>
</dbReference>
<reference evidence="1" key="1">
    <citation type="submission" date="2009-05" db="EMBL/GenBank/DDBJ databases">
        <authorList>
            <person name="Harkins D.M."/>
            <person name="DeShazer D."/>
            <person name="Woods D.E."/>
            <person name="Brinkac L.M."/>
            <person name="Brown K.A."/>
            <person name="Hung G.C."/>
            <person name="Tuanyok A."/>
            <person name="Zhang B."/>
            <person name="Nierman W.C."/>
        </authorList>
    </citation>
    <scope>NUCLEOTIDE SEQUENCE [LARGE SCALE GENOMIC DNA]</scope>
    <source>
        <strain evidence="1">1710a</strain>
    </source>
</reference>
<dbReference type="AlphaFoldDB" id="A0A0E1VSJ6"/>
<protein>
    <submittedName>
        <fullName evidence="1">Uncharacterized protein</fullName>
    </submittedName>
</protein>
<proteinExistence type="predicted"/>
<dbReference type="HOGENOM" id="CLU_3213586_0_0_4"/>